<dbReference type="InterPro" id="IPR016024">
    <property type="entry name" value="ARM-type_fold"/>
</dbReference>
<evidence type="ECO:0000256" key="8">
    <source>
        <dbReference type="ARBA" id="ARBA00023765"/>
    </source>
</evidence>
<dbReference type="GO" id="GO:0051898">
    <property type="term" value="P:negative regulation of phosphatidylinositol 3-kinase/protein kinase B signal transduction"/>
    <property type="evidence" value="ECO:0000318"/>
    <property type="project" value="GO_Central"/>
</dbReference>
<dbReference type="PROSITE" id="PS50085">
    <property type="entry name" value="RAPGAP"/>
    <property type="match status" value="1"/>
</dbReference>
<dbReference type="GO" id="GO:0016241">
    <property type="term" value="P:regulation of macroautophagy"/>
    <property type="evidence" value="ECO:0007669"/>
    <property type="project" value="UniProtKB-ARBA"/>
</dbReference>
<proteinExistence type="predicted"/>
<dbReference type="Pfam" id="PF02145">
    <property type="entry name" value="Rap_GAP"/>
    <property type="match status" value="1"/>
</dbReference>
<feature type="domain" description="Rap-GAP" evidence="12">
    <location>
        <begin position="1534"/>
        <end position="1761"/>
    </location>
</feature>
<feature type="compositionally biased region" description="Basic and acidic residues" evidence="11">
    <location>
        <begin position="1402"/>
        <end position="1415"/>
    </location>
</feature>
<keyword evidence="13" id="KW-1185">Reference proteome</keyword>
<feature type="region of interest" description="Disordered" evidence="11">
    <location>
        <begin position="653"/>
        <end position="673"/>
    </location>
</feature>
<feature type="compositionally biased region" description="Low complexity" evidence="11">
    <location>
        <begin position="1343"/>
        <end position="1357"/>
    </location>
</feature>
<evidence type="ECO:0000259" key="12">
    <source>
        <dbReference type="PROSITE" id="PS50085"/>
    </source>
</evidence>
<dbReference type="GO" id="GO:0045202">
    <property type="term" value="C:synapse"/>
    <property type="evidence" value="ECO:0007669"/>
    <property type="project" value="UniProtKB-ARBA"/>
</dbReference>
<dbReference type="InterPro" id="IPR027107">
    <property type="entry name" value="Tuberin/Ral-act_asu"/>
</dbReference>
<reference evidence="14 15" key="1">
    <citation type="submission" date="2025-04" db="UniProtKB">
        <authorList>
            <consortium name="RefSeq"/>
        </authorList>
    </citation>
    <scope>IDENTIFICATION</scope>
    <source>
        <strain evidence="14 15">J_2021</strain>
        <tissue evidence="14 15">Erythrocytes</tissue>
    </source>
</reference>
<comment type="function">
    <text evidence="9">Catalytic component of the TSC-TBC complex, a multiprotein complex that acts as a negative regulator of the canonical mTORC1 complex, an evolutionarily conserved central nutrient sensor that stimulates anabolic reactions and macromolecule biosynthesis to promote cellular biomass generation and growth. Within the TSC-TBC complex, TSC2 acts as a GTPase-activating protein (GAP) for the small GTPase RHEB, a direct activator of the protein kinase activity of mTORC1. In absence of nutrients, the TSC-TBC complex inhibits mTORC1, thereby preventing phosphorylation of ribosomal protein S6 kinase (RPS6KB1 and RPS6KB2) and EIF4EBP1 (4E-BP1) by the mTORC1 signaling. The TSC-TBC complex is inactivated in response to nutrients, relieving inhibition of mTORC1. Involved in microtubule-mediated protein transport via its ability to regulate mTORC1 signaling. Also stimulates the intrinsic GTPase activity of the Ras-related proteins RAP1A and RAB5.</text>
</comment>
<comment type="subcellular location">
    <subcellularLocation>
        <location evidence="1">Cytoplasm</location>
        <location evidence="1">Cytosol</location>
    </subcellularLocation>
    <subcellularLocation>
        <location evidence="8">Lysosome membrane</location>
        <topology evidence="8">Peripheral membrane protein</topology>
    </subcellularLocation>
</comment>
<dbReference type="GO" id="GO:0033596">
    <property type="term" value="C:TSC1-TSC2 complex"/>
    <property type="evidence" value="ECO:0000318"/>
    <property type="project" value="GO_Central"/>
</dbReference>
<evidence type="ECO:0000256" key="5">
    <source>
        <dbReference type="ARBA" id="ARBA00022843"/>
    </source>
</evidence>
<keyword evidence="6" id="KW-0472">Membrane</keyword>
<dbReference type="CTD" id="108701656"/>
<dbReference type="PANTHER" id="PTHR10063:SF0">
    <property type="entry name" value="TUBERIN"/>
    <property type="match status" value="1"/>
</dbReference>
<dbReference type="GO" id="GO:0032007">
    <property type="term" value="P:negative regulation of TOR signaling"/>
    <property type="evidence" value="ECO:0000318"/>
    <property type="project" value="GO_Central"/>
</dbReference>
<keyword evidence="3" id="KW-0963">Cytoplasm</keyword>
<evidence type="ECO:0000313" key="14">
    <source>
        <dbReference type="RefSeq" id="XP_041433447.1"/>
    </source>
</evidence>
<keyword evidence="4" id="KW-0597">Phosphoprotein</keyword>
<dbReference type="GO" id="GO:0005765">
    <property type="term" value="C:lysosomal membrane"/>
    <property type="evidence" value="ECO:0007669"/>
    <property type="project" value="UniProtKB-SubCell"/>
</dbReference>
<dbReference type="GO" id="GO:0051726">
    <property type="term" value="P:regulation of cell cycle"/>
    <property type="evidence" value="ECO:0000318"/>
    <property type="project" value="GO_Central"/>
</dbReference>
<feature type="compositionally biased region" description="Low complexity" evidence="11">
    <location>
        <begin position="663"/>
        <end position="673"/>
    </location>
</feature>
<dbReference type="GO" id="GO:0005737">
    <property type="term" value="C:cytoplasm"/>
    <property type="evidence" value="ECO:0000318"/>
    <property type="project" value="GO_Central"/>
</dbReference>
<feature type="region of interest" description="Disordered" evidence="11">
    <location>
        <begin position="1395"/>
        <end position="1495"/>
    </location>
</feature>
<evidence type="ECO:0000256" key="3">
    <source>
        <dbReference type="ARBA" id="ARBA00022490"/>
    </source>
</evidence>
<dbReference type="RefSeq" id="XP_041433447.1">
    <property type="nucleotide sequence ID" value="XM_041577513.1"/>
</dbReference>
<evidence type="ECO:0000256" key="10">
    <source>
        <dbReference type="ARBA" id="ARBA00070662"/>
    </source>
</evidence>
<dbReference type="Proteomes" id="UP000186698">
    <property type="component" value="Chromosome 9_10L"/>
</dbReference>
<evidence type="ECO:0000313" key="15">
    <source>
        <dbReference type="RefSeq" id="XP_041433448.1"/>
    </source>
</evidence>
<sequence length="1810" mass="202384">MAKQMGKDPGLKEKVKMLFGLAPSRGKAKPSEWKHPEYVITSELMKELSPESALHIRLRAINQVCELAKTKKFEEHAVEAICQAVSDLLQPEQPVEGRLHVLHLLKAIILGQGERLGVLRAHFFRVIKDYPSKEDVAERLEVFKALTDNGREIAYLEEELAAFVLQWMDIGLTPDFLMVLVNLVKFNSCYLEHFIAPMVQMICLLCNRTTSPYDIEVSLKVLDAVVCYNCLPSESIPIFVITLCRTINVKELCEPCWKLMRNLLGTHLGHSAIYSMSRIMEDRVHMEDAPLLRGAVFFVGMGLWGAHRLFCLKNSPISVLPSFLKAMNCNNAVVSYEIVLSVTRLIKKYGKDVQAATWDVLLDIIERLFQQLQMLRSQELKATVHNLLTTTEELYNQNEFHGDEERFFELVEKGADERPIASVVNLITYRAQSIHPGKEGWVMNLQKLMDRYFRNESRSVVRMKVLDVLSFALSINRQFYEDELIEKVVTCQLAHIPEDKDHQVRKLATQLLVDLAECCHSCHFNSLMDIIEKVVNRSLSTPESGHDSSSSSSLEDVKTSVLGLMVILQTKLYILPASHAMRVYEMLINHIQLHYKYKYSSPLASSIRLQVFDFLLHLRADSLRRVGLPNKDGAFRFSPYCLCESTNEQEKRAAERKPAGTLSPPSGSPSVPSQTVVPRMGFLPFSLAFGVILQCLKQETDWKVLKLVLNKLPECLRYKLLILSSPCNIDQLAASLCAMLTDKTASDRLYITPDGFSRTDLQLAVVPVLTALTSYHQHLELSKQRDMVRCLETGLIFRCGKQCVVALSMCVIEMPSILIKSLPVLIVKLTHISATVTMAIPMLEFLSTLVRLPHLYANFAAEQYASVFAISLPYTNPSKFNQYIVFLAHHVIAMWFIRCRLSLRRDFVPYITKGLRSNVLLSFDDTPEKGSFRARSTSLNERPKSLKLSKHTKPGFSDTSPVKEMRDLSNAFRSRSISVSEHAAYSRMQTSVTSSSLSSADESSMAQADDSLKNLHLELTEICLDMMARYAFANFTAVPKRSPVGEFLLDGGRTKTWLVGNKLITITTSVGMGTRSLLGLDTGENHGDPENSSPVQTEQVKEFPSMLDLQQRKPGMQTPRHRVRSMSGGTTLRAGSLEGTPLSTSIGQPGATPVTRAEKPSRRAQVKKEKTTLADFVPVLTQGWAEVLVRRPTGNTSWLMSLENPLSPFSSDINNMPLQELSNALMAAERLKEHRETALYKSLSVPASTLSPSTAKTTLLQRANTVASVSLVAQSSGQGKLLRSISWAESCAVPEEGAQADGEAEEATTPGGSQELEDFEAVVSEDTASEEKTAKKTECISRSSSTSSQEESAATQTEESEAGGIPIEGSTREVPFQTLSKSSSSPELQALQELPKELVSTEDMKKPAADLKTLPRIETPLSHRTKSEEERSTGALSKPEGGMRLEPELPVLSPHSPTGHRPRGHTISDSEPSRRGRRIQIDPFKNSTKSSKAEKVPGIDPSFVFLQLYHSPFFGDESNKPILVPNTQTFERTMSLLDRIPPYDTHKIGVLYVGEGQIGSERAILSNEHGSYRYTQFLTGLGKLIELKDTQPDKIFLGGLDGCGDDGQFTYCWHDDIMQVIFQITTLMPNKEIDPNRCNKKRHVGNNFVNIIYNDSGEFYRLGTLKGQFNFVDVNIQPLECESNLVTLQCRKDMEGLVDTSVAKIVSDKNLPFLARQMALHSNMASQVHHSRSNPTDIYPSKWIARLRHIKKMRPKIQEELQELSASMPYQVPTISNKPPSQNPQTPPGAFETGQRTRLISAVDDFTEFA</sequence>
<dbReference type="InterPro" id="IPR024584">
    <property type="entry name" value="Tuberin_N"/>
</dbReference>
<dbReference type="SUPFAM" id="SSF111347">
    <property type="entry name" value="Rap/Ran-GAP"/>
    <property type="match status" value="1"/>
</dbReference>
<evidence type="ECO:0000256" key="7">
    <source>
        <dbReference type="ARBA" id="ARBA00023228"/>
    </source>
</evidence>
<feature type="compositionally biased region" description="Basic and acidic residues" evidence="11">
    <location>
        <begin position="1329"/>
        <end position="1339"/>
    </location>
</feature>
<evidence type="ECO:0000256" key="11">
    <source>
        <dbReference type="SAM" id="MobiDB-lite"/>
    </source>
</evidence>
<dbReference type="Pfam" id="PF03542">
    <property type="entry name" value="Tuberin"/>
    <property type="match status" value="1"/>
</dbReference>
<dbReference type="FunFam" id="3.40.50.11210:FF:000004">
    <property type="entry name" value="Tuberin isoform X3"/>
    <property type="match status" value="1"/>
</dbReference>
<dbReference type="PANTHER" id="PTHR10063">
    <property type="entry name" value="TUBERIN"/>
    <property type="match status" value="1"/>
</dbReference>
<dbReference type="GO" id="GO:0005634">
    <property type="term" value="C:nucleus"/>
    <property type="evidence" value="ECO:0007669"/>
    <property type="project" value="InterPro"/>
</dbReference>
<keyword evidence="2" id="KW-0343">GTPase activation</keyword>
<evidence type="ECO:0000256" key="4">
    <source>
        <dbReference type="ARBA" id="ARBA00022553"/>
    </source>
</evidence>
<evidence type="ECO:0000256" key="1">
    <source>
        <dbReference type="ARBA" id="ARBA00004514"/>
    </source>
</evidence>
<dbReference type="GO" id="GO:0046627">
    <property type="term" value="P:negative regulation of insulin receptor signaling pathway"/>
    <property type="evidence" value="ECO:0000318"/>
    <property type="project" value="GO_Central"/>
</dbReference>
<evidence type="ECO:0000313" key="13">
    <source>
        <dbReference type="Proteomes" id="UP000186698"/>
    </source>
</evidence>
<dbReference type="InterPro" id="IPR003913">
    <property type="entry name" value="Tuberin"/>
</dbReference>
<dbReference type="InterPro" id="IPR000331">
    <property type="entry name" value="Rap/Ran_GAP_dom"/>
</dbReference>
<protein>
    <recommendedName>
        <fullName evidence="10">Tuberin</fullName>
    </recommendedName>
</protein>
<dbReference type="GO" id="GO:0051056">
    <property type="term" value="P:regulation of small GTPase mediated signal transduction"/>
    <property type="evidence" value="ECO:0007669"/>
    <property type="project" value="InterPro"/>
</dbReference>
<dbReference type="RefSeq" id="XP_041433448.1">
    <property type="nucleotide sequence ID" value="XM_041577514.1"/>
</dbReference>
<dbReference type="GeneID" id="108701656"/>
<dbReference type="InterPro" id="IPR035974">
    <property type="entry name" value="Rap/Ran-GAP_sf"/>
</dbReference>
<gene>
    <name evidence="14 15" type="primary">tsc2.L</name>
</gene>
<dbReference type="Pfam" id="PF11864">
    <property type="entry name" value="DUF3384"/>
    <property type="match status" value="1"/>
</dbReference>
<feature type="region of interest" description="Disordered" evidence="11">
    <location>
        <begin position="929"/>
        <end position="962"/>
    </location>
</feature>
<dbReference type="PRINTS" id="PR01431">
    <property type="entry name" value="TUBERIN"/>
</dbReference>
<dbReference type="GO" id="GO:0030178">
    <property type="term" value="P:negative regulation of Wnt signaling pathway"/>
    <property type="evidence" value="ECO:0000318"/>
    <property type="project" value="GO_Central"/>
</dbReference>
<dbReference type="Gene3D" id="3.40.50.11210">
    <property type="entry name" value="Rap/Ran-GAP"/>
    <property type="match status" value="1"/>
</dbReference>
<feature type="region of interest" description="Disordered" evidence="11">
    <location>
        <begin position="1293"/>
        <end position="1371"/>
    </location>
</feature>
<keyword evidence="5" id="KW-0832">Ubl conjugation</keyword>
<dbReference type="OrthoDB" id="5797019at2759"/>
<accession>A0A8J1LV85</accession>
<keyword evidence="7" id="KW-0458">Lysosome</keyword>
<dbReference type="SUPFAM" id="SSF48371">
    <property type="entry name" value="ARM repeat"/>
    <property type="match status" value="1"/>
</dbReference>
<dbReference type="InterPro" id="IPR018515">
    <property type="entry name" value="Tuberin-type_domain"/>
</dbReference>
<feature type="region of interest" description="Disordered" evidence="11">
    <location>
        <begin position="1111"/>
        <end position="1158"/>
    </location>
</feature>
<name>A0A8J1LV85_XENLA</name>
<feature type="region of interest" description="Disordered" evidence="11">
    <location>
        <begin position="1771"/>
        <end position="1795"/>
    </location>
</feature>
<evidence type="ECO:0000256" key="2">
    <source>
        <dbReference type="ARBA" id="ARBA00022468"/>
    </source>
</evidence>
<dbReference type="GO" id="GO:0005096">
    <property type="term" value="F:GTPase activator activity"/>
    <property type="evidence" value="ECO:0000318"/>
    <property type="project" value="GO_Central"/>
</dbReference>
<evidence type="ECO:0000256" key="6">
    <source>
        <dbReference type="ARBA" id="ARBA00023136"/>
    </source>
</evidence>
<organism evidence="13 14">
    <name type="scientific">Xenopus laevis</name>
    <name type="common">African clawed frog</name>
    <dbReference type="NCBI Taxonomy" id="8355"/>
    <lineage>
        <taxon>Eukaryota</taxon>
        <taxon>Metazoa</taxon>
        <taxon>Chordata</taxon>
        <taxon>Craniata</taxon>
        <taxon>Vertebrata</taxon>
        <taxon>Euteleostomi</taxon>
        <taxon>Amphibia</taxon>
        <taxon>Batrachia</taxon>
        <taxon>Anura</taxon>
        <taxon>Pipoidea</taxon>
        <taxon>Pipidae</taxon>
        <taxon>Xenopodinae</taxon>
        <taxon>Xenopus</taxon>
        <taxon>Xenopus</taxon>
    </lineage>
</organism>
<evidence type="ECO:0000256" key="9">
    <source>
        <dbReference type="ARBA" id="ARBA00054764"/>
    </source>
</evidence>